<dbReference type="AlphaFoldDB" id="A0A383AS35"/>
<name>A0A383AS35_9ZZZZ</name>
<dbReference type="EMBL" id="UINC01194464">
    <property type="protein sequence ID" value="SVE10552.1"/>
    <property type="molecule type" value="Genomic_DNA"/>
</dbReference>
<accession>A0A383AS35</accession>
<reference evidence="1" key="1">
    <citation type="submission" date="2018-05" db="EMBL/GenBank/DDBJ databases">
        <authorList>
            <person name="Lanie J.A."/>
            <person name="Ng W.-L."/>
            <person name="Kazmierczak K.M."/>
            <person name="Andrzejewski T.M."/>
            <person name="Davidsen T.M."/>
            <person name="Wayne K.J."/>
            <person name="Tettelin H."/>
            <person name="Glass J.I."/>
            <person name="Rusch D."/>
            <person name="Podicherti R."/>
            <person name="Tsui H.-C.T."/>
            <person name="Winkler M.E."/>
        </authorList>
    </citation>
    <scope>NUCLEOTIDE SEQUENCE</scope>
</reference>
<organism evidence="1">
    <name type="scientific">marine metagenome</name>
    <dbReference type="NCBI Taxonomy" id="408172"/>
    <lineage>
        <taxon>unclassified sequences</taxon>
        <taxon>metagenomes</taxon>
        <taxon>ecological metagenomes</taxon>
    </lineage>
</organism>
<protein>
    <submittedName>
        <fullName evidence="1">Uncharacterized protein</fullName>
    </submittedName>
</protein>
<proteinExistence type="predicted"/>
<gene>
    <name evidence="1" type="ORF">METZ01_LOCUS463406</name>
</gene>
<evidence type="ECO:0000313" key="1">
    <source>
        <dbReference type="EMBL" id="SVE10552.1"/>
    </source>
</evidence>
<sequence length="37" mass="4285">MCFPERVFCGGLVIFLSEVFSLDSRLRGNDSNEVFWN</sequence>